<dbReference type="GO" id="GO:0016491">
    <property type="term" value="F:oxidoreductase activity"/>
    <property type="evidence" value="ECO:0007669"/>
    <property type="project" value="UniProtKB-KW"/>
</dbReference>
<gene>
    <name evidence="2" type="ORF">LCGC14_3031160</name>
</gene>
<dbReference type="AlphaFoldDB" id="A0A0F8XFJ5"/>
<dbReference type="Gene3D" id="3.20.20.220">
    <property type="match status" value="1"/>
</dbReference>
<comment type="caution">
    <text evidence="2">The sequence shown here is derived from an EMBL/GenBank/DDBJ whole genome shotgun (WGS) entry which is preliminary data.</text>
</comment>
<dbReference type="InterPro" id="IPR029041">
    <property type="entry name" value="FAD-linked_oxidoreductase-like"/>
</dbReference>
<dbReference type="SUPFAM" id="SSF51730">
    <property type="entry name" value="FAD-linked oxidoreductase"/>
    <property type="match status" value="1"/>
</dbReference>
<evidence type="ECO:0000256" key="1">
    <source>
        <dbReference type="ARBA" id="ARBA00023002"/>
    </source>
</evidence>
<organism evidence="2">
    <name type="scientific">marine sediment metagenome</name>
    <dbReference type="NCBI Taxonomy" id="412755"/>
    <lineage>
        <taxon>unclassified sequences</taxon>
        <taxon>metagenomes</taxon>
        <taxon>ecological metagenomes</taxon>
    </lineage>
</organism>
<proteinExistence type="predicted"/>
<sequence>MLDDGIAHLRLCKGIYIEPEDIVFSNADDIRQSYINLLEQLLEGGAVKVGIAMHIVKNLFSRR</sequence>
<dbReference type="EMBL" id="LAZR01063304">
    <property type="protein sequence ID" value="KKK59760.1"/>
    <property type="molecule type" value="Genomic_DNA"/>
</dbReference>
<accession>A0A0F8XFJ5</accession>
<protein>
    <submittedName>
        <fullName evidence="2">Uncharacterized protein</fullName>
    </submittedName>
</protein>
<reference evidence="2" key="1">
    <citation type="journal article" date="2015" name="Nature">
        <title>Complex archaea that bridge the gap between prokaryotes and eukaryotes.</title>
        <authorList>
            <person name="Spang A."/>
            <person name="Saw J.H."/>
            <person name="Jorgensen S.L."/>
            <person name="Zaremba-Niedzwiedzka K."/>
            <person name="Martijn J."/>
            <person name="Lind A.E."/>
            <person name="van Eijk R."/>
            <person name="Schleper C."/>
            <person name="Guy L."/>
            <person name="Ettema T.J."/>
        </authorList>
    </citation>
    <scope>NUCLEOTIDE SEQUENCE</scope>
</reference>
<name>A0A0F8XFJ5_9ZZZZ</name>
<keyword evidence="1" id="KW-0560">Oxidoreductase</keyword>
<evidence type="ECO:0000313" key="2">
    <source>
        <dbReference type="EMBL" id="KKK59760.1"/>
    </source>
</evidence>